<dbReference type="AlphaFoldDB" id="A0A848KN83"/>
<dbReference type="RefSeq" id="WP_170193020.1">
    <property type="nucleotide sequence ID" value="NZ_JABBNB010000004.1"/>
</dbReference>
<dbReference type="Proteomes" id="UP000550729">
    <property type="component" value="Unassembled WGS sequence"/>
</dbReference>
<name>A0A848KN83_9ACTN</name>
<keyword evidence="2" id="KW-1185">Reference proteome</keyword>
<comment type="caution">
    <text evidence="1">The sequence shown here is derived from an EMBL/GenBank/DDBJ whole genome shotgun (WGS) entry which is preliminary data.</text>
</comment>
<dbReference type="EMBL" id="JABBNB010000004">
    <property type="protein sequence ID" value="NMO00504.1"/>
    <property type="molecule type" value="Genomic_DNA"/>
</dbReference>
<accession>A0A848KN83</accession>
<gene>
    <name evidence="1" type="ORF">HH308_04660</name>
</gene>
<organism evidence="1 2">
    <name type="scientific">Gordonia asplenii</name>
    <dbReference type="NCBI Taxonomy" id="2725283"/>
    <lineage>
        <taxon>Bacteria</taxon>
        <taxon>Bacillati</taxon>
        <taxon>Actinomycetota</taxon>
        <taxon>Actinomycetes</taxon>
        <taxon>Mycobacteriales</taxon>
        <taxon>Gordoniaceae</taxon>
        <taxon>Gordonia</taxon>
    </lineage>
</organism>
<proteinExistence type="predicted"/>
<reference evidence="1 2" key="1">
    <citation type="submission" date="2020-04" db="EMBL/GenBank/DDBJ databases">
        <title>Gordonia sp. nov. TBRC 11910.</title>
        <authorList>
            <person name="Suriyachadkun C."/>
        </authorList>
    </citation>
    <scope>NUCLEOTIDE SEQUENCE [LARGE SCALE GENOMIC DNA]</scope>
    <source>
        <strain evidence="1 2">TBRC 11910</strain>
    </source>
</reference>
<evidence type="ECO:0000313" key="2">
    <source>
        <dbReference type="Proteomes" id="UP000550729"/>
    </source>
</evidence>
<sequence length="155" mass="16179">MSSDDAASTVGSLVTAPLRVAQAIPIVGSVVGGVRRRVSSTIDDVVAQLIKAIVDALADEVDLTQFVIDSVDIETIVAHVDLDRIIRQVDLIGLADEIIDGVDLNAIIRDASTSVTADVMTDVRSGGERADDAVAEFVGRMLGRNRAAKPGDADA</sequence>
<evidence type="ECO:0000313" key="1">
    <source>
        <dbReference type="EMBL" id="NMO00504.1"/>
    </source>
</evidence>
<protein>
    <submittedName>
        <fullName evidence="1">Uncharacterized protein</fullName>
    </submittedName>
</protein>